<accession>A0A6A6BK46</accession>
<dbReference type="Proteomes" id="UP000799438">
    <property type="component" value="Unassembled WGS sequence"/>
</dbReference>
<name>A0A6A6BK46_9PEZI</name>
<organism evidence="2 3">
    <name type="scientific">Aplosporella prunicola CBS 121167</name>
    <dbReference type="NCBI Taxonomy" id="1176127"/>
    <lineage>
        <taxon>Eukaryota</taxon>
        <taxon>Fungi</taxon>
        <taxon>Dikarya</taxon>
        <taxon>Ascomycota</taxon>
        <taxon>Pezizomycotina</taxon>
        <taxon>Dothideomycetes</taxon>
        <taxon>Dothideomycetes incertae sedis</taxon>
        <taxon>Botryosphaeriales</taxon>
        <taxon>Aplosporellaceae</taxon>
        <taxon>Aplosporella</taxon>
    </lineage>
</organism>
<dbReference type="RefSeq" id="XP_033399417.1">
    <property type="nucleotide sequence ID" value="XM_033535669.1"/>
</dbReference>
<proteinExistence type="predicted"/>
<evidence type="ECO:0000313" key="2">
    <source>
        <dbReference type="EMBL" id="KAF2143705.1"/>
    </source>
</evidence>
<evidence type="ECO:0000256" key="1">
    <source>
        <dbReference type="SAM" id="MobiDB-lite"/>
    </source>
</evidence>
<dbReference type="EMBL" id="ML995481">
    <property type="protein sequence ID" value="KAF2143705.1"/>
    <property type="molecule type" value="Genomic_DNA"/>
</dbReference>
<evidence type="ECO:0000313" key="3">
    <source>
        <dbReference type="Proteomes" id="UP000799438"/>
    </source>
</evidence>
<feature type="region of interest" description="Disordered" evidence="1">
    <location>
        <begin position="1"/>
        <end position="20"/>
    </location>
</feature>
<keyword evidence="3" id="KW-1185">Reference proteome</keyword>
<dbReference type="GeneID" id="54293165"/>
<gene>
    <name evidence="2" type="ORF">K452DRAFT_161225</name>
</gene>
<sequence>MHTRARRVEPPGSTPPRVAHNRSSKRVYLGCAAVAGWPRRQRMTDRRPYVLVTARRCAACGECVPVPGLLLAALEWVGVRGCGGDALGWVALCGVGCGLWARAHVRCGAVRASCGAGARSDGKWAPACLLFVFVFRVREPEALEHALGARPRTMACLILPSFARGTAACG</sequence>
<reference evidence="2" key="1">
    <citation type="journal article" date="2020" name="Stud. Mycol.">
        <title>101 Dothideomycetes genomes: a test case for predicting lifestyles and emergence of pathogens.</title>
        <authorList>
            <person name="Haridas S."/>
            <person name="Albert R."/>
            <person name="Binder M."/>
            <person name="Bloem J."/>
            <person name="Labutti K."/>
            <person name="Salamov A."/>
            <person name="Andreopoulos B."/>
            <person name="Baker S."/>
            <person name="Barry K."/>
            <person name="Bills G."/>
            <person name="Bluhm B."/>
            <person name="Cannon C."/>
            <person name="Castanera R."/>
            <person name="Culley D."/>
            <person name="Daum C."/>
            <person name="Ezra D."/>
            <person name="Gonzalez J."/>
            <person name="Henrissat B."/>
            <person name="Kuo A."/>
            <person name="Liang C."/>
            <person name="Lipzen A."/>
            <person name="Lutzoni F."/>
            <person name="Magnuson J."/>
            <person name="Mondo S."/>
            <person name="Nolan M."/>
            <person name="Ohm R."/>
            <person name="Pangilinan J."/>
            <person name="Park H.-J."/>
            <person name="Ramirez L."/>
            <person name="Alfaro M."/>
            <person name="Sun H."/>
            <person name="Tritt A."/>
            <person name="Yoshinaga Y."/>
            <person name="Zwiers L.-H."/>
            <person name="Turgeon B."/>
            <person name="Goodwin S."/>
            <person name="Spatafora J."/>
            <person name="Crous P."/>
            <person name="Grigoriev I."/>
        </authorList>
    </citation>
    <scope>NUCLEOTIDE SEQUENCE</scope>
    <source>
        <strain evidence="2">CBS 121167</strain>
    </source>
</reference>
<dbReference type="AlphaFoldDB" id="A0A6A6BK46"/>
<protein>
    <submittedName>
        <fullName evidence="2">Uncharacterized protein</fullName>
    </submittedName>
</protein>